<evidence type="ECO:0000256" key="4">
    <source>
        <dbReference type="ARBA" id="ARBA00022679"/>
    </source>
</evidence>
<keyword evidence="5 8" id="KW-0812">Transmembrane</keyword>
<dbReference type="Pfam" id="PF00884">
    <property type="entry name" value="Sulfatase"/>
    <property type="match status" value="1"/>
</dbReference>
<feature type="transmembrane region" description="Helical" evidence="8">
    <location>
        <begin position="21"/>
        <end position="42"/>
    </location>
</feature>
<evidence type="ECO:0000256" key="2">
    <source>
        <dbReference type="ARBA" id="ARBA00022475"/>
    </source>
</evidence>
<dbReference type="NCBIfam" id="NF028537">
    <property type="entry name" value="P_eth_NH2_trans"/>
    <property type="match status" value="1"/>
</dbReference>
<comment type="caution">
    <text evidence="11">The sequence shown here is derived from an EMBL/GenBank/DDBJ whole genome shotgun (WGS) entry which is preliminary data.</text>
</comment>
<evidence type="ECO:0000256" key="6">
    <source>
        <dbReference type="ARBA" id="ARBA00022989"/>
    </source>
</evidence>
<feature type="transmembrane region" description="Helical" evidence="8">
    <location>
        <begin position="54"/>
        <end position="80"/>
    </location>
</feature>
<dbReference type="InterPro" id="IPR017850">
    <property type="entry name" value="Alkaline_phosphatase_core_sf"/>
</dbReference>
<sequence length="554" mass="62832">MNSLVQPLHRFRRHFFTWQMTSIRFAALWSLVMVLIDNLHFFHAVSHLFNVFTLGGALFVLCLALLLWLLTFIVISLVMLPYISKPLMMLLLVSAASTAYFMNAYGIVIHKLMIQNLMETDVQEVSSLLSLELLGYLLMLGVLPAILVGRCHIMYEKPMREIWHRLKIISIALLLAIALILSMSSQFASFFRNHKDVRQMANPLNFIYAGIAYAAEKDTQFVKPIGEDAQLNARGLAVTKPTLLIVVVGETARADHFSINGYDRATTPLLAQQPIINYPSVTSCGTETAISVPCMFSQLPRKDYSDRKAKEQESVLDVIHRAGVPVLWRDNNSGCKGACDRVAYEDMRALTLPDLCNKRECFDDVLLHELDEKVGLMPAQGIGHKVIVLHQKGSHGPDYYHRYPESAEVFTPACHTNQLQECSREEVVNAFDNTIHYTDQFLVRTIQWLESQSGYYNTAMVYLSDHGESLGENGLYLHGMPYMIAPTAQKHVPFFFWFSPGFERDNHIDRQCLIAHASQDYSQDNLFHTLLGLMNIDTAVYEAPLDMLSECRAR</sequence>
<feature type="transmembrane region" description="Helical" evidence="8">
    <location>
        <begin position="128"/>
        <end position="148"/>
    </location>
</feature>
<dbReference type="Proteomes" id="UP000216101">
    <property type="component" value="Unassembled WGS sequence"/>
</dbReference>
<dbReference type="Gene3D" id="3.40.720.10">
    <property type="entry name" value="Alkaline Phosphatase, subunit A"/>
    <property type="match status" value="1"/>
</dbReference>
<name>A0A266Q8X6_9GAMM</name>
<dbReference type="Pfam" id="PF08019">
    <property type="entry name" value="EptA_B_N"/>
    <property type="match status" value="1"/>
</dbReference>
<dbReference type="PANTHER" id="PTHR30443:SF0">
    <property type="entry name" value="PHOSPHOETHANOLAMINE TRANSFERASE EPTA"/>
    <property type="match status" value="1"/>
</dbReference>
<dbReference type="RefSeq" id="WP_094984032.1">
    <property type="nucleotide sequence ID" value="NZ_NHNI01000001.1"/>
</dbReference>
<dbReference type="GO" id="GO:0016776">
    <property type="term" value="F:phosphotransferase activity, phosphate group as acceptor"/>
    <property type="evidence" value="ECO:0007669"/>
    <property type="project" value="TreeGrafter"/>
</dbReference>
<dbReference type="EMBL" id="NHNI01000001">
    <property type="protein sequence ID" value="OZY86353.1"/>
    <property type="molecule type" value="Genomic_DNA"/>
</dbReference>
<keyword evidence="7 8" id="KW-0472">Membrane</keyword>
<evidence type="ECO:0008006" key="13">
    <source>
        <dbReference type="Google" id="ProtNLM"/>
    </source>
</evidence>
<evidence type="ECO:0000256" key="1">
    <source>
        <dbReference type="ARBA" id="ARBA00004429"/>
    </source>
</evidence>
<feature type="transmembrane region" description="Helical" evidence="8">
    <location>
        <begin position="168"/>
        <end position="191"/>
    </location>
</feature>
<dbReference type="GO" id="GO:0005886">
    <property type="term" value="C:plasma membrane"/>
    <property type="evidence" value="ECO:0007669"/>
    <property type="project" value="UniProtKB-SubCell"/>
</dbReference>
<evidence type="ECO:0000313" key="11">
    <source>
        <dbReference type="EMBL" id="OZY86353.1"/>
    </source>
</evidence>
<feature type="transmembrane region" description="Helical" evidence="8">
    <location>
        <begin position="87"/>
        <end position="108"/>
    </location>
</feature>
<feature type="domain" description="Sulfatase N-terminal" evidence="9">
    <location>
        <begin position="244"/>
        <end position="536"/>
    </location>
</feature>
<dbReference type="InterPro" id="IPR000917">
    <property type="entry name" value="Sulfatase_N"/>
</dbReference>
<dbReference type="CDD" id="cd16017">
    <property type="entry name" value="LptA"/>
    <property type="match status" value="1"/>
</dbReference>
<evidence type="ECO:0000259" key="9">
    <source>
        <dbReference type="Pfam" id="PF00884"/>
    </source>
</evidence>
<keyword evidence="2" id="KW-1003">Cell membrane</keyword>
<comment type="subcellular location">
    <subcellularLocation>
        <location evidence="1">Cell inner membrane</location>
        <topology evidence="1">Multi-pass membrane protein</topology>
    </subcellularLocation>
</comment>
<evidence type="ECO:0000256" key="3">
    <source>
        <dbReference type="ARBA" id="ARBA00022519"/>
    </source>
</evidence>
<dbReference type="InterPro" id="IPR040423">
    <property type="entry name" value="PEA_transferase"/>
</dbReference>
<evidence type="ECO:0000256" key="8">
    <source>
        <dbReference type="SAM" id="Phobius"/>
    </source>
</evidence>
<evidence type="ECO:0000259" key="10">
    <source>
        <dbReference type="Pfam" id="PF08019"/>
    </source>
</evidence>
<organism evidence="11 12">
    <name type="scientific">Cellvibrio mixtus</name>
    <dbReference type="NCBI Taxonomy" id="39650"/>
    <lineage>
        <taxon>Bacteria</taxon>
        <taxon>Pseudomonadati</taxon>
        <taxon>Pseudomonadota</taxon>
        <taxon>Gammaproteobacteria</taxon>
        <taxon>Cellvibrionales</taxon>
        <taxon>Cellvibrionaceae</taxon>
        <taxon>Cellvibrio</taxon>
    </lineage>
</organism>
<dbReference type="SUPFAM" id="SSF53649">
    <property type="entry name" value="Alkaline phosphatase-like"/>
    <property type="match status" value="1"/>
</dbReference>
<feature type="domain" description="Phosphoethanolamine transferase N-terminal" evidence="10">
    <location>
        <begin position="68"/>
        <end position="216"/>
    </location>
</feature>
<gene>
    <name evidence="11" type="ORF">CBP51_04815</name>
</gene>
<dbReference type="InterPro" id="IPR058130">
    <property type="entry name" value="PEA_transf_C"/>
</dbReference>
<evidence type="ECO:0000256" key="7">
    <source>
        <dbReference type="ARBA" id="ARBA00023136"/>
    </source>
</evidence>
<evidence type="ECO:0000256" key="5">
    <source>
        <dbReference type="ARBA" id="ARBA00022692"/>
    </source>
</evidence>
<proteinExistence type="predicted"/>
<keyword evidence="3" id="KW-0997">Cell inner membrane</keyword>
<protein>
    <recommendedName>
        <fullName evidence="13">Phosphoethanolamine transferase</fullName>
    </recommendedName>
</protein>
<accession>A0A266Q8X6</accession>
<dbReference type="PANTHER" id="PTHR30443">
    <property type="entry name" value="INNER MEMBRANE PROTEIN"/>
    <property type="match status" value="1"/>
</dbReference>
<evidence type="ECO:0000313" key="12">
    <source>
        <dbReference type="Proteomes" id="UP000216101"/>
    </source>
</evidence>
<dbReference type="AlphaFoldDB" id="A0A266Q8X6"/>
<reference evidence="12" key="1">
    <citation type="submission" date="2017-05" db="EMBL/GenBank/DDBJ databases">
        <authorList>
            <person name="Barney B.M."/>
        </authorList>
    </citation>
    <scope>NUCLEOTIDE SEQUENCE [LARGE SCALE GENOMIC DNA]</scope>
    <source>
        <strain evidence="12">PSBB022</strain>
    </source>
</reference>
<dbReference type="InterPro" id="IPR012549">
    <property type="entry name" value="EptA-like_N"/>
</dbReference>
<keyword evidence="6 8" id="KW-1133">Transmembrane helix</keyword>
<dbReference type="GO" id="GO:0009244">
    <property type="term" value="P:lipopolysaccharide core region biosynthetic process"/>
    <property type="evidence" value="ECO:0007669"/>
    <property type="project" value="TreeGrafter"/>
</dbReference>
<keyword evidence="4" id="KW-0808">Transferase</keyword>
<keyword evidence="12" id="KW-1185">Reference proteome</keyword>